<sequence>MAGPSNTIDLTKEPKDHLTALPSELQHEILDYLFPTHDPDAAAKANYVAPSNQPDTKRHHSFDALAATCHALRDGTFSWARLWLIRHQEITNYLPARPELQKKRDFLRGGPSGLLNWMDRHCVFCGKKSIRTAIMMNGLRCCRDCDGKHWPEKITKTDAKAQYDLKENQLLPNQHPAAKMLNRHPGGLPVLRYGTYMVSSVVTTMFMRSDVEALAKLAHGDLKAHFAKREAAREERKTKMAENRAKKVAQAIQLLQHERYAADGFVEVQRTSGTDCVAAYDTRRAHGESGSAHGTVSMWEVEGGYEETTALAERAARENMEEAMDASGPIPSDGSGFNELGPYSGMEALFAPL</sequence>
<gene>
    <name evidence="1" type="ORF">LTR77_009237</name>
</gene>
<evidence type="ECO:0000313" key="2">
    <source>
        <dbReference type="Proteomes" id="UP001337655"/>
    </source>
</evidence>
<dbReference type="EMBL" id="JAVRRT010000017">
    <property type="protein sequence ID" value="KAK5165140.1"/>
    <property type="molecule type" value="Genomic_DNA"/>
</dbReference>
<dbReference type="AlphaFoldDB" id="A0AAV9P1D8"/>
<evidence type="ECO:0000313" key="1">
    <source>
        <dbReference type="EMBL" id="KAK5165140.1"/>
    </source>
</evidence>
<reference evidence="1 2" key="1">
    <citation type="submission" date="2023-08" db="EMBL/GenBank/DDBJ databases">
        <title>Black Yeasts Isolated from many extreme environments.</title>
        <authorList>
            <person name="Coleine C."/>
            <person name="Stajich J.E."/>
            <person name="Selbmann L."/>
        </authorList>
    </citation>
    <scope>NUCLEOTIDE SEQUENCE [LARGE SCALE GENOMIC DNA]</scope>
    <source>
        <strain evidence="1 2">CCFEE 5935</strain>
    </source>
</reference>
<dbReference type="InterPro" id="IPR037129">
    <property type="entry name" value="XPA_sf"/>
</dbReference>
<proteinExistence type="predicted"/>
<protein>
    <recommendedName>
        <fullName evidence="3">F-box domain-containing protein</fullName>
    </recommendedName>
</protein>
<organism evidence="1 2">
    <name type="scientific">Saxophila tyrrhenica</name>
    <dbReference type="NCBI Taxonomy" id="1690608"/>
    <lineage>
        <taxon>Eukaryota</taxon>
        <taxon>Fungi</taxon>
        <taxon>Dikarya</taxon>
        <taxon>Ascomycota</taxon>
        <taxon>Pezizomycotina</taxon>
        <taxon>Dothideomycetes</taxon>
        <taxon>Dothideomycetidae</taxon>
        <taxon>Mycosphaerellales</taxon>
        <taxon>Extremaceae</taxon>
        <taxon>Saxophila</taxon>
    </lineage>
</organism>
<dbReference type="RefSeq" id="XP_064655283.1">
    <property type="nucleotide sequence ID" value="XM_064806466.1"/>
</dbReference>
<evidence type="ECO:0008006" key="3">
    <source>
        <dbReference type="Google" id="ProtNLM"/>
    </source>
</evidence>
<dbReference type="Proteomes" id="UP001337655">
    <property type="component" value="Unassembled WGS sequence"/>
</dbReference>
<comment type="caution">
    <text evidence="1">The sequence shown here is derived from an EMBL/GenBank/DDBJ whole genome shotgun (WGS) entry which is preliminary data.</text>
</comment>
<keyword evidence="2" id="KW-1185">Reference proteome</keyword>
<name>A0AAV9P1D8_9PEZI</name>
<dbReference type="Gene3D" id="3.90.530.10">
    <property type="entry name" value="XPA C-terminal domain"/>
    <property type="match status" value="1"/>
</dbReference>
<dbReference type="GeneID" id="89930569"/>
<accession>A0AAV9P1D8</accession>